<dbReference type="InterPro" id="IPR009057">
    <property type="entry name" value="Homeodomain-like_sf"/>
</dbReference>
<dbReference type="PANTHER" id="PTHR43280">
    <property type="entry name" value="ARAC-FAMILY TRANSCRIPTIONAL REGULATOR"/>
    <property type="match status" value="1"/>
</dbReference>
<dbReference type="PROSITE" id="PS00041">
    <property type="entry name" value="HTH_ARAC_FAMILY_1"/>
    <property type="match status" value="1"/>
</dbReference>
<dbReference type="InterPro" id="IPR003313">
    <property type="entry name" value="AraC-bd"/>
</dbReference>
<evidence type="ECO:0000256" key="1">
    <source>
        <dbReference type="ARBA" id="ARBA00023015"/>
    </source>
</evidence>
<dbReference type="Pfam" id="PF02311">
    <property type="entry name" value="AraC_binding"/>
    <property type="match status" value="1"/>
</dbReference>
<organism evidence="5 6">
    <name type="scientific">Metabacillus rhizolycopersici</name>
    <dbReference type="NCBI Taxonomy" id="2875709"/>
    <lineage>
        <taxon>Bacteria</taxon>
        <taxon>Bacillati</taxon>
        <taxon>Bacillota</taxon>
        <taxon>Bacilli</taxon>
        <taxon>Bacillales</taxon>
        <taxon>Bacillaceae</taxon>
        <taxon>Metabacillus</taxon>
    </lineage>
</organism>
<comment type="caution">
    <text evidence="5">The sequence shown here is derived from an EMBL/GenBank/DDBJ whole genome shotgun (WGS) entry which is preliminary data.</text>
</comment>
<dbReference type="InterPro" id="IPR018062">
    <property type="entry name" value="HTH_AraC-typ_CS"/>
</dbReference>
<name>A0ABS7UKZ7_9BACI</name>
<proteinExistence type="predicted"/>
<dbReference type="InterPro" id="IPR014710">
    <property type="entry name" value="RmlC-like_jellyroll"/>
</dbReference>
<dbReference type="SMART" id="SM00342">
    <property type="entry name" value="HTH_ARAC"/>
    <property type="match status" value="1"/>
</dbReference>
<dbReference type="InterPro" id="IPR037923">
    <property type="entry name" value="HTH-like"/>
</dbReference>
<dbReference type="SUPFAM" id="SSF51215">
    <property type="entry name" value="Regulatory protein AraC"/>
    <property type="match status" value="1"/>
</dbReference>
<evidence type="ECO:0000313" key="5">
    <source>
        <dbReference type="EMBL" id="MBZ5749001.1"/>
    </source>
</evidence>
<dbReference type="Gene3D" id="2.60.120.10">
    <property type="entry name" value="Jelly Rolls"/>
    <property type="match status" value="1"/>
</dbReference>
<dbReference type="PANTHER" id="PTHR43280:SF28">
    <property type="entry name" value="HTH-TYPE TRANSCRIPTIONAL ACTIVATOR RHAS"/>
    <property type="match status" value="1"/>
</dbReference>
<evidence type="ECO:0000259" key="4">
    <source>
        <dbReference type="PROSITE" id="PS01124"/>
    </source>
</evidence>
<feature type="domain" description="HTH araC/xylS-type" evidence="4">
    <location>
        <begin position="192"/>
        <end position="290"/>
    </location>
</feature>
<keyword evidence="6" id="KW-1185">Reference proteome</keyword>
<keyword evidence="2" id="KW-0238">DNA-binding</keyword>
<evidence type="ECO:0000313" key="6">
    <source>
        <dbReference type="Proteomes" id="UP001165287"/>
    </source>
</evidence>
<gene>
    <name evidence="5" type="ORF">K9V48_01715</name>
</gene>
<sequence>MNVNKYLSAKVSLNKYIDRIVVNGAIFHIHYWGVMPYHYDTLLHKHSFFEICYVVEGKGSYIDDDYTYPLQQNTLFLSKPDVLHQIKSEEGLFLIYVAFELVESESSEEWMQRMEEAKHCSKVISEEKEEKEILLLWDFLLTQATKHEQAFSAEIIKNLSSSLILSLLRAFVSFSMNDKDKVHHEASSTLYHQATLYIKDNLSNSLKLTEVAKYLHISGRHLSRIFVAEAGISYSEFVQNERMQKAATLLKTTDMPIKDIAEETGFTTVNYFTQVFTSKFRSSPGKFRSLYSNVKTNTYNNEFLSST</sequence>
<reference evidence="5" key="1">
    <citation type="submission" date="2024-05" db="EMBL/GenBank/DDBJ databases">
        <title>Metabacillus sp. nov., isolated from the rhizosphere soil of tomato plants.</title>
        <authorList>
            <person name="Ma R."/>
        </authorList>
    </citation>
    <scope>NUCLEOTIDE SEQUENCE</scope>
    <source>
        <strain evidence="5">DBTR6</strain>
    </source>
</reference>
<keyword evidence="1" id="KW-0805">Transcription regulation</keyword>
<evidence type="ECO:0000256" key="2">
    <source>
        <dbReference type="ARBA" id="ARBA00023125"/>
    </source>
</evidence>
<keyword evidence="3" id="KW-0804">Transcription</keyword>
<dbReference type="EMBL" id="JAIQUM010000002">
    <property type="protein sequence ID" value="MBZ5749001.1"/>
    <property type="molecule type" value="Genomic_DNA"/>
</dbReference>
<evidence type="ECO:0000256" key="3">
    <source>
        <dbReference type="ARBA" id="ARBA00023163"/>
    </source>
</evidence>
<dbReference type="Gene3D" id="1.10.10.60">
    <property type="entry name" value="Homeodomain-like"/>
    <property type="match status" value="2"/>
</dbReference>
<dbReference type="SUPFAM" id="SSF46689">
    <property type="entry name" value="Homeodomain-like"/>
    <property type="match status" value="2"/>
</dbReference>
<dbReference type="RefSeq" id="WP_224136374.1">
    <property type="nucleotide sequence ID" value="NZ_JAIQUM010000002.1"/>
</dbReference>
<dbReference type="Proteomes" id="UP001165287">
    <property type="component" value="Unassembled WGS sequence"/>
</dbReference>
<dbReference type="PROSITE" id="PS01124">
    <property type="entry name" value="HTH_ARAC_FAMILY_2"/>
    <property type="match status" value="1"/>
</dbReference>
<accession>A0ABS7UKZ7</accession>
<dbReference type="InterPro" id="IPR018060">
    <property type="entry name" value="HTH_AraC"/>
</dbReference>
<dbReference type="Pfam" id="PF12833">
    <property type="entry name" value="HTH_18"/>
    <property type="match status" value="1"/>
</dbReference>
<protein>
    <submittedName>
        <fullName evidence="5">AraC family transcriptional regulator</fullName>
    </submittedName>
</protein>